<evidence type="ECO:0000313" key="2">
    <source>
        <dbReference type="EMBL" id="QDU33747.1"/>
    </source>
</evidence>
<organism evidence="2 3">
    <name type="scientific">Poriferisphaera corsica</name>
    <dbReference type="NCBI Taxonomy" id="2528020"/>
    <lineage>
        <taxon>Bacteria</taxon>
        <taxon>Pseudomonadati</taxon>
        <taxon>Planctomycetota</taxon>
        <taxon>Phycisphaerae</taxon>
        <taxon>Phycisphaerales</taxon>
        <taxon>Phycisphaeraceae</taxon>
        <taxon>Poriferisphaera</taxon>
    </lineage>
</organism>
<dbReference type="AlphaFoldDB" id="A0A517YU48"/>
<dbReference type="EMBL" id="CP036425">
    <property type="protein sequence ID" value="QDU33747.1"/>
    <property type="molecule type" value="Genomic_DNA"/>
</dbReference>
<proteinExistence type="predicted"/>
<dbReference type="Proteomes" id="UP000317369">
    <property type="component" value="Chromosome"/>
</dbReference>
<gene>
    <name evidence="2" type="ORF">KS4_18040</name>
</gene>
<accession>A0A517YU48</accession>
<keyword evidence="1" id="KW-0472">Membrane</keyword>
<reference evidence="2 3" key="1">
    <citation type="submission" date="2019-02" db="EMBL/GenBank/DDBJ databases">
        <title>Deep-cultivation of Planctomycetes and their phenomic and genomic characterization uncovers novel biology.</title>
        <authorList>
            <person name="Wiegand S."/>
            <person name="Jogler M."/>
            <person name="Boedeker C."/>
            <person name="Pinto D."/>
            <person name="Vollmers J."/>
            <person name="Rivas-Marin E."/>
            <person name="Kohn T."/>
            <person name="Peeters S.H."/>
            <person name="Heuer A."/>
            <person name="Rast P."/>
            <person name="Oberbeckmann S."/>
            <person name="Bunk B."/>
            <person name="Jeske O."/>
            <person name="Meyerdierks A."/>
            <person name="Storesund J.E."/>
            <person name="Kallscheuer N."/>
            <person name="Luecker S."/>
            <person name="Lage O.M."/>
            <person name="Pohl T."/>
            <person name="Merkel B.J."/>
            <person name="Hornburger P."/>
            <person name="Mueller R.-W."/>
            <person name="Bruemmer F."/>
            <person name="Labrenz M."/>
            <person name="Spormann A.M."/>
            <person name="Op den Camp H."/>
            <person name="Overmann J."/>
            <person name="Amann R."/>
            <person name="Jetten M.S.M."/>
            <person name="Mascher T."/>
            <person name="Medema M.H."/>
            <person name="Devos D.P."/>
            <person name="Kaster A.-K."/>
            <person name="Ovreas L."/>
            <person name="Rohde M."/>
            <person name="Galperin M.Y."/>
            <person name="Jogler C."/>
        </authorList>
    </citation>
    <scope>NUCLEOTIDE SEQUENCE [LARGE SCALE GENOMIC DNA]</scope>
    <source>
        <strain evidence="2 3">KS4</strain>
    </source>
</reference>
<sequence>MYTPLEKNIIDRLARIEEKLNVNNESTTKLQTELYGNGKPGLKHRLTMLEENQRRADADRKAASVWVRWALPLVVTVVSVAVAILSYFQS</sequence>
<keyword evidence="1" id="KW-0812">Transmembrane</keyword>
<protein>
    <submittedName>
        <fullName evidence="2">Uncharacterized protein</fullName>
    </submittedName>
</protein>
<keyword evidence="3" id="KW-1185">Reference proteome</keyword>
<name>A0A517YU48_9BACT</name>
<dbReference type="KEGG" id="pcor:KS4_18040"/>
<evidence type="ECO:0000313" key="3">
    <source>
        <dbReference type="Proteomes" id="UP000317369"/>
    </source>
</evidence>
<keyword evidence="1" id="KW-1133">Transmembrane helix</keyword>
<feature type="transmembrane region" description="Helical" evidence="1">
    <location>
        <begin position="69"/>
        <end position="88"/>
    </location>
</feature>
<evidence type="ECO:0000256" key="1">
    <source>
        <dbReference type="SAM" id="Phobius"/>
    </source>
</evidence>